<organism evidence="3 4">
    <name type="scientific">Cohnella suwonensis</name>
    <dbReference type="NCBI Taxonomy" id="696072"/>
    <lineage>
        <taxon>Bacteria</taxon>
        <taxon>Bacillati</taxon>
        <taxon>Bacillota</taxon>
        <taxon>Bacilli</taxon>
        <taxon>Bacillales</taxon>
        <taxon>Paenibacillaceae</taxon>
        <taxon>Cohnella</taxon>
    </lineage>
</organism>
<evidence type="ECO:0000313" key="3">
    <source>
        <dbReference type="EMBL" id="MFC5470728.1"/>
    </source>
</evidence>
<dbReference type="EMBL" id="JBHSMH010000072">
    <property type="protein sequence ID" value="MFC5470728.1"/>
    <property type="molecule type" value="Genomic_DNA"/>
</dbReference>
<comment type="caution">
    <text evidence="3">The sequence shown here is derived from an EMBL/GenBank/DDBJ whole genome shotgun (WGS) entry which is preliminary data.</text>
</comment>
<dbReference type="InterPro" id="IPR012341">
    <property type="entry name" value="6hp_glycosidase-like_sf"/>
</dbReference>
<accession>A0ABW0LXX4</accession>
<dbReference type="InterPro" id="IPR052369">
    <property type="entry name" value="UG_Glycosaminoglycan_Hydrolase"/>
</dbReference>
<dbReference type="PANTHER" id="PTHR36845:SF1">
    <property type="entry name" value="HYDROLASE, PUTATIVE (AFU_ORTHOLOGUE AFUA_7G05090)-RELATED"/>
    <property type="match status" value="1"/>
</dbReference>
<dbReference type="InterPro" id="IPR010905">
    <property type="entry name" value="Glyco_hydro_88"/>
</dbReference>
<keyword evidence="1 3" id="KW-0378">Hydrolase</keyword>
<dbReference type="GO" id="GO:0016787">
    <property type="term" value="F:hydrolase activity"/>
    <property type="evidence" value="ECO:0007669"/>
    <property type="project" value="UniProtKB-KW"/>
</dbReference>
<comment type="similarity">
    <text evidence="2">Belongs to the glycosyl hydrolase 88 family.</text>
</comment>
<dbReference type="SUPFAM" id="SSF48208">
    <property type="entry name" value="Six-hairpin glycosidases"/>
    <property type="match status" value="1"/>
</dbReference>
<dbReference type="Pfam" id="PF07470">
    <property type="entry name" value="Glyco_hydro_88"/>
    <property type="match status" value="1"/>
</dbReference>
<reference evidence="4" key="1">
    <citation type="journal article" date="2019" name="Int. J. Syst. Evol. Microbiol.">
        <title>The Global Catalogue of Microorganisms (GCM) 10K type strain sequencing project: providing services to taxonomists for standard genome sequencing and annotation.</title>
        <authorList>
            <consortium name="The Broad Institute Genomics Platform"/>
            <consortium name="The Broad Institute Genome Sequencing Center for Infectious Disease"/>
            <person name="Wu L."/>
            <person name="Ma J."/>
        </authorList>
    </citation>
    <scope>NUCLEOTIDE SEQUENCE [LARGE SCALE GENOMIC DNA]</scope>
    <source>
        <strain evidence="4">CCUG 57113</strain>
    </source>
</reference>
<protein>
    <submittedName>
        <fullName evidence="3">Glycoside hydrolase family 88 protein</fullName>
    </submittedName>
</protein>
<gene>
    <name evidence="3" type="ORF">ACFPPD_18735</name>
</gene>
<dbReference type="RefSeq" id="WP_209749220.1">
    <property type="nucleotide sequence ID" value="NZ_JBHSMH010000072.1"/>
</dbReference>
<dbReference type="InterPro" id="IPR008928">
    <property type="entry name" value="6-hairpin_glycosidase_sf"/>
</dbReference>
<keyword evidence="4" id="KW-1185">Reference proteome</keyword>
<sequence length="380" mass="42849">MAHAVKQYDKQWLDETWGKIEAKLSAECDRVGDRIPYIPVDGVYREDKAETDIYWWTNGFWPGMLWQMYQATNEEKYKIAAEGVERKLDAALEGYDGLHHDVGFMWLHSAVANYRLTGNARSKSRGMHAANLLAGRYNPRGKFIRAWNDDCTGWIIIDCMMNIPILYWASRESNDPRFEFIARDHADTALRQAIRADGSSHHIVVLDPENGEFASAPGGQGYDEGSSWSRGQAWALYGFALSYHHTRDEKYLSTAKQVAHYFIANAASTGFIPLVDFRAPAEPELWDTTAGTCAACGLLEIADAVSELEKPLYVNAAISILRAIDEKFCNWNVDVDSIVGGGTAAYHSRENGDFGVPILYGDYFFIEAVLRLRDQHVLLW</sequence>
<dbReference type="PANTHER" id="PTHR36845">
    <property type="entry name" value="HYDROLASE, PUTATIVE (AFU_ORTHOLOGUE AFUA_7G05090)-RELATED"/>
    <property type="match status" value="1"/>
</dbReference>
<dbReference type="Gene3D" id="1.50.10.10">
    <property type="match status" value="1"/>
</dbReference>
<evidence type="ECO:0000256" key="1">
    <source>
        <dbReference type="ARBA" id="ARBA00022801"/>
    </source>
</evidence>
<evidence type="ECO:0000256" key="2">
    <source>
        <dbReference type="ARBA" id="ARBA00038358"/>
    </source>
</evidence>
<name>A0ABW0LXX4_9BACL</name>
<proteinExistence type="inferred from homology"/>
<dbReference type="Proteomes" id="UP001596105">
    <property type="component" value="Unassembled WGS sequence"/>
</dbReference>
<evidence type="ECO:0000313" key="4">
    <source>
        <dbReference type="Proteomes" id="UP001596105"/>
    </source>
</evidence>